<dbReference type="Proteomes" id="UP000231749">
    <property type="component" value="Chromosome"/>
</dbReference>
<evidence type="ECO:0000313" key="2">
    <source>
        <dbReference type="Proteomes" id="UP000231749"/>
    </source>
</evidence>
<dbReference type="EMBL" id="CP024702">
    <property type="protein sequence ID" value="ATV67014.1"/>
    <property type="molecule type" value="Genomic_DNA"/>
</dbReference>
<accession>A0AAD0F4K1</accession>
<evidence type="ECO:0000313" key="1">
    <source>
        <dbReference type="EMBL" id="ATV67014.1"/>
    </source>
</evidence>
<proteinExistence type="predicted"/>
<name>A0AAD0F4K1_9FUSO</name>
<reference evidence="2" key="1">
    <citation type="submission" date="2017-11" db="EMBL/GenBank/DDBJ databases">
        <title>Genome sequencing of Fusobacterium periodonticum KCOM 1282.</title>
        <authorList>
            <person name="Kook J.-K."/>
            <person name="Park S.-N."/>
            <person name="Lim Y.K."/>
        </authorList>
    </citation>
    <scope>NUCLEOTIDE SEQUENCE [LARGE SCALE GENOMIC DNA]</scope>
    <source>
        <strain evidence="2">KCOM 1282</strain>
    </source>
</reference>
<gene>
    <name evidence="1" type="ORF">CTM86_10810</name>
</gene>
<dbReference type="AlphaFoldDB" id="A0AAD0F4K1"/>
<protein>
    <submittedName>
        <fullName evidence="1">Uncharacterized protein</fullName>
    </submittedName>
</protein>
<sequence>MNFIRALFSSRQTELINLKNIEGAVIREKEIIIVGVTGREYYYSDDPKMRNYIINFGEMEQILLNFFKE</sequence>
<dbReference type="RefSeq" id="WP_099991214.1">
    <property type="nucleotide sequence ID" value="NZ_CP024702.1"/>
</dbReference>
<organism evidence="1 2">
    <name type="scientific">Fusobacterium pseudoperiodonticum</name>
    <dbReference type="NCBI Taxonomy" id="2663009"/>
    <lineage>
        <taxon>Bacteria</taxon>
        <taxon>Fusobacteriati</taxon>
        <taxon>Fusobacteriota</taxon>
        <taxon>Fusobacteriia</taxon>
        <taxon>Fusobacteriales</taxon>
        <taxon>Fusobacteriaceae</taxon>
        <taxon>Fusobacterium</taxon>
    </lineage>
</organism>